<dbReference type="Gene3D" id="3.40.50.2000">
    <property type="entry name" value="Glycogen Phosphorylase B"/>
    <property type="match status" value="2"/>
</dbReference>
<dbReference type="GO" id="GO:0016758">
    <property type="term" value="F:hexosyltransferase activity"/>
    <property type="evidence" value="ECO:0007669"/>
    <property type="project" value="TreeGrafter"/>
</dbReference>
<dbReference type="CDD" id="cd03801">
    <property type="entry name" value="GT4_PimA-like"/>
    <property type="match status" value="1"/>
</dbReference>
<dbReference type="Pfam" id="PF00534">
    <property type="entry name" value="Glycos_transf_1"/>
    <property type="match status" value="1"/>
</dbReference>
<gene>
    <name evidence="3" type="ORF">UFOPK2399_01941</name>
</gene>
<dbReference type="InterPro" id="IPR001296">
    <property type="entry name" value="Glyco_trans_1"/>
</dbReference>
<protein>
    <submittedName>
        <fullName evidence="3">Unannotated protein</fullName>
    </submittedName>
</protein>
<dbReference type="InterPro" id="IPR028098">
    <property type="entry name" value="Glyco_trans_4-like_N"/>
</dbReference>
<dbReference type="PANTHER" id="PTHR45947">
    <property type="entry name" value="SULFOQUINOVOSYL TRANSFERASE SQD2"/>
    <property type="match status" value="1"/>
</dbReference>
<dbReference type="SUPFAM" id="SSF53756">
    <property type="entry name" value="UDP-Glycosyltransferase/glycogen phosphorylase"/>
    <property type="match status" value="1"/>
</dbReference>
<sequence>MSRPVRIALLTEIPSPYRLPLFNTLDRRAEVEVEVLFLANHDPKRPYRLYEEEMRFGNRTLRGWNVVRGGRWLRINHGVTASMRRFRPDVVIVGGWNQPAFWLARRYARRQRLPLVAWVESTARDARPENGLLERAKRSMIGSCSAFLVPGEASAEYLVSLGVERSQIAVAPNAVDLTIFRDAVATARTERDAIRERLGLVRATALYVGRLDPEKGVDVLLAAVAGLDADVIVVGSGSDEPALRASAPANVRFLGWLDRDDLVPWFAAADVFVLPSRSEQWGMVLNEAAAAGLPLVASAAAGAAWDLIEDGVSGARVAPGDAEELREALASYLADAELREAAGRATTLRAAGHTPEAWATAVATLADSLASPDKSPKHHS</sequence>
<evidence type="ECO:0000313" key="3">
    <source>
        <dbReference type="EMBL" id="CAB4710100.1"/>
    </source>
</evidence>
<dbReference type="AlphaFoldDB" id="A0A6J6QEA0"/>
<reference evidence="3" key="1">
    <citation type="submission" date="2020-05" db="EMBL/GenBank/DDBJ databases">
        <authorList>
            <person name="Chiriac C."/>
            <person name="Salcher M."/>
            <person name="Ghai R."/>
            <person name="Kavagutti S V."/>
        </authorList>
    </citation>
    <scope>NUCLEOTIDE SEQUENCE</scope>
</reference>
<dbReference type="InterPro" id="IPR050194">
    <property type="entry name" value="Glycosyltransferase_grp1"/>
</dbReference>
<dbReference type="PANTHER" id="PTHR45947:SF3">
    <property type="entry name" value="SULFOQUINOVOSYL TRANSFERASE SQD2"/>
    <property type="match status" value="1"/>
</dbReference>
<dbReference type="EMBL" id="CAEZXP010000010">
    <property type="protein sequence ID" value="CAB4710100.1"/>
    <property type="molecule type" value="Genomic_DNA"/>
</dbReference>
<organism evidence="3">
    <name type="scientific">freshwater metagenome</name>
    <dbReference type="NCBI Taxonomy" id="449393"/>
    <lineage>
        <taxon>unclassified sequences</taxon>
        <taxon>metagenomes</taxon>
        <taxon>ecological metagenomes</taxon>
    </lineage>
</organism>
<name>A0A6J6QEA0_9ZZZZ</name>
<accession>A0A6J6QEA0</accession>
<feature type="domain" description="Glycosyl transferase family 1" evidence="1">
    <location>
        <begin position="202"/>
        <end position="346"/>
    </location>
</feature>
<proteinExistence type="predicted"/>
<evidence type="ECO:0000259" key="2">
    <source>
        <dbReference type="Pfam" id="PF13439"/>
    </source>
</evidence>
<feature type="domain" description="Glycosyltransferase subfamily 4-like N-terminal" evidence="2">
    <location>
        <begin position="29"/>
        <end position="177"/>
    </location>
</feature>
<dbReference type="Pfam" id="PF13439">
    <property type="entry name" value="Glyco_transf_4"/>
    <property type="match status" value="1"/>
</dbReference>
<evidence type="ECO:0000259" key="1">
    <source>
        <dbReference type="Pfam" id="PF00534"/>
    </source>
</evidence>